<proteinExistence type="predicted"/>
<feature type="compositionally biased region" description="Polar residues" evidence="1">
    <location>
        <begin position="20"/>
        <end position="29"/>
    </location>
</feature>
<evidence type="ECO:0000256" key="1">
    <source>
        <dbReference type="SAM" id="MobiDB-lite"/>
    </source>
</evidence>
<name>A0A1Q9R4E7_PSEPU</name>
<evidence type="ECO:0000313" key="2">
    <source>
        <dbReference type="EMBL" id="OLS62273.1"/>
    </source>
</evidence>
<gene>
    <name evidence="2" type="ORF">PSEMO_31840</name>
</gene>
<dbReference type="AlphaFoldDB" id="A0A1Q9R4E7"/>
<sequence length="195" mass="21955">MPAIAKVNSPPHSRAKHQSRNLLSPQQKSRSYRNPAALHQPQKLHPTQPLWEPGLPAIAIVPSPPPSQTDHRLSNQRNPMWERVHPRVRQYLHHHHHAEPLIRDNAVLNPNRQRTEWHITELSYKPDSDPRDSPGAPSSTSNPTQLCQFNSTKPSATLKRLPIFATIGNFLHNSAKKVCARGNQSGIQGRKCTGQ</sequence>
<reference evidence="2 3" key="1">
    <citation type="submission" date="2016-10" db="EMBL/GenBank/DDBJ databases">
        <title>Genome Sequence of Pseudomonas putida GM4FR.</title>
        <authorList>
            <person name="Poehlein A."/>
            <person name="Wemheuer F."/>
            <person name="Hollensteiner J."/>
            <person name="Wemheuer B."/>
        </authorList>
    </citation>
    <scope>NUCLEOTIDE SEQUENCE [LARGE SCALE GENOMIC DNA]</scope>
    <source>
        <strain evidence="2 3">GM4FR</strain>
    </source>
</reference>
<organism evidence="2 3">
    <name type="scientific">Pseudomonas putida</name>
    <name type="common">Arthrobacter siderocapsulatus</name>
    <dbReference type="NCBI Taxonomy" id="303"/>
    <lineage>
        <taxon>Bacteria</taxon>
        <taxon>Pseudomonadati</taxon>
        <taxon>Pseudomonadota</taxon>
        <taxon>Gammaproteobacteria</taxon>
        <taxon>Pseudomonadales</taxon>
        <taxon>Pseudomonadaceae</taxon>
        <taxon>Pseudomonas</taxon>
    </lineage>
</organism>
<feature type="region of interest" description="Disordered" evidence="1">
    <location>
        <begin position="1"/>
        <end position="78"/>
    </location>
</feature>
<comment type="caution">
    <text evidence="2">The sequence shown here is derived from an EMBL/GenBank/DDBJ whole genome shotgun (WGS) entry which is preliminary data.</text>
</comment>
<evidence type="ECO:0000313" key="3">
    <source>
        <dbReference type="Proteomes" id="UP000186736"/>
    </source>
</evidence>
<feature type="region of interest" description="Disordered" evidence="1">
    <location>
        <begin position="121"/>
        <end position="147"/>
    </location>
</feature>
<accession>A0A1Q9R4E7</accession>
<dbReference type="Proteomes" id="UP000186736">
    <property type="component" value="Unassembled WGS sequence"/>
</dbReference>
<feature type="compositionally biased region" description="Basic and acidic residues" evidence="1">
    <location>
        <begin position="121"/>
        <end position="132"/>
    </location>
</feature>
<feature type="compositionally biased region" description="Polar residues" evidence="1">
    <location>
        <begin position="136"/>
        <end position="147"/>
    </location>
</feature>
<protein>
    <submittedName>
        <fullName evidence="2">Uncharacterized protein</fullName>
    </submittedName>
</protein>
<dbReference type="EMBL" id="MKZO01000025">
    <property type="protein sequence ID" value="OLS62273.1"/>
    <property type="molecule type" value="Genomic_DNA"/>
</dbReference>